<proteinExistence type="predicted"/>
<evidence type="ECO:0000313" key="2">
    <source>
        <dbReference type="EMBL" id="PJE58294.1"/>
    </source>
</evidence>
<dbReference type="InterPro" id="IPR036867">
    <property type="entry name" value="R3H_dom_sf"/>
</dbReference>
<protein>
    <recommendedName>
        <fullName evidence="1">R3H domain-containing protein</fullName>
    </recommendedName>
</protein>
<dbReference type="PROSITE" id="PS51061">
    <property type="entry name" value="R3H"/>
    <property type="match status" value="1"/>
</dbReference>
<dbReference type="Gene3D" id="3.30.300.20">
    <property type="match status" value="1"/>
</dbReference>
<comment type="caution">
    <text evidence="2">The sequence shown here is derived from an EMBL/GenBank/DDBJ whole genome shotgun (WGS) entry which is preliminary data.</text>
</comment>
<dbReference type="SMART" id="SM00393">
    <property type="entry name" value="R3H"/>
    <property type="match status" value="1"/>
</dbReference>
<dbReference type="InterPro" id="IPR039247">
    <property type="entry name" value="KhpB"/>
</dbReference>
<dbReference type="SUPFAM" id="SSF82708">
    <property type="entry name" value="R3H domain"/>
    <property type="match status" value="1"/>
</dbReference>
<dbReference type="EMBL" id="PFDW01000032">
    <property type="protein sequence ID" value="PJE58294.1"/>
    <property type="molecule type" value="Genomic_DNA"/>
</dbReference>
<dbReference type="Pfam" id="PF01424">
    <property type="entry name" value="R3H"/>
    <property type="match status" value="1"/>
</dbReference>
<sequence>MSSYISRKNIKKMTDKLLKNILEELIRVMDIKADVIESKELGLKRYNIVCDEAGYLIGQAGTNLGALEYLFKAIAYKTTGQQLHFFLDINDYRQARIDFLKKIALEASQEVLGTNRPYRFQPLSAFERRIIHAIIAENYSNLSTQSDGEGCSRRVMLLPKE</sequence>
<name>A0A2M8KEF3_9BACT</name>
<feature type="domain" description="R3H" evidence="1">
    <location>
        <begin position="94"/>
        <end position="161"/>
    </location>
</feature>
<dbReference type="Gene3D" id="3.30.1370.50">
    <property type="entry name" value="R3H-like domain"/>
    <property type="match status" value="1"/>
</dbReference>
<reference evidence="3" key="1">
    <citation type="submission" date="2017-09" db="EMBL/GenBank/DDBJ databases">
        <title>Depth-based differentiation of microbial function through sediment-hosted aquifers and enrichment of novel symbionts in the deep terrestrial subsurface.</title>
        <authorList>
            <person name="Probst A.J."/>
            <person name="Ladd B."/>
            <person name="Jarett J.K."/>
            <person name="Geller-Mcgrath D.E."/>
            <person name="Sieber C.M.K."/>
            <person name="Emerson J.B."/>
            <person name="Anantharaman K."/>
            <person name="Thomas B.C."/>
            <person name="Malmstrom R."/>
            <person name="Stieglmeier M."/>
            <person name="Klingl A."/>
            <person name="Woyke T."/>
            <person name="Ryan C.M."/>
            <person name="Banfield J.F."/>
        </authorList>
    </citation>
    <scope>NUCLEOTIDE SEQUENCE [LARGE SCALE GENOMIC DNA]</scope>
</reference>
<dbReference type="InterPro" id="IPR001374">
    <property type="entry name" value="R3H_dom"/>
</dbReference>
<organism evidence="2 3">
    <name type="scientific">Candidatus Portnoybacteria bacterium CG10_big_fil_rev_8_21_14_0_10_36_7</name>
    <dbReference type="NCBI Taxonomy" id="1974812"/>
    <lineage>
        <taxon>Bacteria</taxon>
        <taxon>Candidatus Portnoyibacteriota</taxon>
    </lineage>
</organism>
<dbReference type="AlphaFoldDB" id="A0A2M8KEF3"/>
<evidence type="ECO:0000259" key="1">
    <source>
        <dbReference type="PROSITE" id="PS51061"/>
    </source>
</evidence>
<gene>
    <name evidence="2" type="ORF">COU81_01400</name>
</gene>
<dbReference type="PANTHER" id="PTHR35800">
    <property type="entry name" value="PROTEIN JAG"/>
    <property type="match status" value="1"/>
</dbReference>
<dbReference type="PANTHER" id="PTHR35800:SF1">
    <property type="entry name" value="RNA-BINDING PROTEIN KHPB"/>
    <property type="match status" value="1"/>
</dbReference>
<dbReference type="Proteomes" id="UP000231450">
    <property type="component" value="Unassembled WGS sequence"/>
</dbReference>
<dbReference type="InterPro" id="IPR015946">
    <property type="entry name" value="KH_dom-like_a/b"/>
</dbReference>
<dbReference type="GO" id="GO:0003723">
    <property type="term" value="F:RNA binding"/>
    <property type="evidence" value="ECO:0007669"/>
    <property type="project" value="InterPro"/>
</dbReference>
<evidence type="ECO:0000313" key="3">
    <source>
        <dbReference type="Proteomes" id="UP000231450"/>
    </source>
</evidence>
<accession>A0A2M8KEF3</accession>